<dbReference type="InterPro" id="IPR030678">
    <property type="entry name" value="Peptide/Ni-bd"/>
</dbReference>
<dbReference type="AlphaFoldDB" id="A0A372JBK5"/>
<dbReference type="PANTHER" id="PTHR30290">
    <property type="entry name" value="PERIPLASMIC BINDING COMPONENT OF ABC TRANSPORTER"/>
    <property type="match status" value="1"/>
</dbReference>
<dbReference type="OrthoDB" id="5240629at2"/>
<sequence length="523" mass="54147">MRTPTARAAAVVAALGLAATGCAGGGGTSAGGGRGTVTIAVSADPGSLDPLNALSSTAIFMNGFGYARLVQLGADGTLVGGVAERWTAGLTSATFTIRQGVTCQDGSPLTAEDVAAEYNHIGDPRNASPMLGLSVPFTAKATADPAARTVTVKTARPSPFILQMANLLPLVCRKNLADTKALSRTTAASGPYRLTEAVPSDHYTYVKRPDVTWTPGGADMSAAPDKVVFKVVTNESTAANLLMSGQVNLVQLNGSDRQRLEAARVAHQGIRTVIGQWLFNEAPGHATGDPAVRRALVTALDLAQVGSVASGGRNVAPTNLGETAPTPCPQDSVTGNVPGHDPARAAADLTAAGWARSGGQWTKDGKPLQLTVTYPTTLGPRVTAAVELAAQQWTAFGVKVATKTVTPATVTTVMGSDGWDVAWQPIVVNLPDQLVRFYDGPRLPKGSNFGGIDNPDYRRLSGQAMAKLGTAGCPLWTQAESALVKRLDVVPFATSEETYYGKGVTFRLDGAGPLPHTLRRTAG</sequence>
<dbReference type="GO" id="GO:0015833">
    <property type="term" value="P:peptide transport"/>
    <property type="evidence" value="ECO:0007669"/>
    <property type="project" value="TreeGrafter"/>
</dbReference>
<feature type="signal peptide" evidence="1">
    <location>
        <begin position="1"/>
        <end position="23"/>
    </location>
</feature>
<comment type="caution">
    <text evidence="3">The sequence shown here is derived from an EMBL/GenBank/DDBJ whole genome shotgun (WGS) entry which is preliminary data.</text>
</comment>
<dbReference type="Proteomes" id="UP000261811">
    <property type="component" value="Unassembled WGS sequence"/>
</dbReference>
<feature type="domain" description="Solute-binding protein family 5" evidence="2">
    <location>
        <begin position="78"/>
        <end position="432"/>
    </location>
</feature>
<dbReference type="PROSITE" id="PS51257">
    <property type="entry name" value="PROKAR_LIPOPROTEIN"/>
    <property type="match status" value="1"/>
</dbReference>
<dbReference type="GO" id="GO:0043190">
    <property type="term" value="C:ATP-binding cassette (ABC) transporter complex"/>
    <property type="evidence" value="ECO:0007669"/>
    <property type="project" value="InterPro"/>
</dbReference>
<accession>A0A372JBK5</accession>
<evidence type="ECO:0000259" key="2">
    <source>
        <dbReference type="Pfam" id="PF00496"/>
    </source>
</evidence>
<dbReference type="EMBL" id="QURH01000975">
    <property type="protein sequence ID" value="RFU37391.1"/>
    <property type="molecule type" value="Genomic_DNA"/>
</dbReference>
<dbReference type="PIRSF" id="PIRSF002741">
    <property type="entry name" value="MppA"/>
    <property type="match status" value="1"/>
</dbReference>
<organism evidence="3 4">
    <name type="scientific">Actinomadura logoneensis</name>
    <dbReference type="NCBI Taxonomy" id="2293572"/>
    <lineage>
        <taxon>Bacteria</taxon>
        <taxon>Bacillati</taxon>
        <taxon>Actinomycetota</taxon>
        <taxon>Actinomycetes</taxon>
        <taxon>Streptosporangiales</taxon>
        <taxon>Thermomonosporaceae</taxon>
        <taxon>Actinomadura</taxon>
    </lineage>
</organism>
<name>A0A372JBK5_9ACTN</name>
<dbReference type="Gene3D" id="3.10.105.10">
    <property type="entry name" value="Dipeptide-binding Protein, Domain 3"/>
    <property type="match status" value="1"/>
</dbReference>
<dbReference type="CDD" id="cd00995">
    <property type="entry name" value="PBP2_NikA_DppA_OppA_like"/>
    <property type="match status" value="1"/>
</dbReference>
<dbReference type="InterPro" id="IPR039424">
    <property type="entry name" value="SBP_5"/>
</dbReference>
<reference evidence="3 4" key="1">
    <citation type="submission" date="2018-08" db="EMBL/GenBank/DDBJ databases">
        <title>Actinomadura jelena sp. nov., a novel Actinomycete isolated from soil in Chad.</title>
        <authorList>
            <person name="Shi L."/>
        </authorList>
    </citation>
    <scope>NUCLEOTIDE SEQUENCE [LARGE SCALE GENOMIC DNA]</scope>
    <source>
        <strain evidence="3 4">NEAU-G17</strain>
    </source>
</reference>
<dbReference type="Gene3D" id="3.40.190.10">
    <property type="entry name" value="Periplasmic binding protein-like II"/>
    <property type="match status" value="1"/>
</dbReference>
<dbReference type="Pfam" id="PF00496">
    <property type="entry name" value="SBP_bac_5"/>
    <property type="match status" value="1"/>
</dbReference>
<keyword evidence="4" id="KW-1185">Reference proteome</keyword>
<evidence type="ECO:0000256" key="1">
    <source>
        <dbReference type="SAM" id="SignalP"/>
    </source>
</evidence>
<protein>
    <submittedName>
        <fullName evidence="3">ABC transporter substrate-binding protein</fullName>
    </submittedName>
</protein>
<dbReference type="SUPFAM" id="SSF53850">
    <property type="entry name" value="Periplasmic binding protein-like II"/>
    <property type="match status" value="1"/>
</dbReference>
<dbReference type="RefSeq" id="WP_117360984.1">
    <property type="nucleotide sequence ID" value="NZ_QURH01000975.1"/>
</dbReference>
<dbReference type="InterPro" id="IPR000914">
    <property type="entry name" value="SBP_5_dom"/>
</dbReference>
<evidence type="ECO:0000313" key="4">
    <source>
        <dbReference type="Proteomes" id="UP000261811"/>
    </source>
</evidence>
<feature type="chain" id="PRO_5038486907" evidence="1">
    <location>
        <begin position="24"/>
        <end position="523"/>
    </location>
</feature>
<dbReference type="GO" id="GO:1904680">
    <property type="term" value="F:peptide transmembrane transporter activity"/>
    <property type="evidence" value="ECO:0007669"/>
    <property type="project" value="TreeGrafter"/>
</dbReference>
<gene>
    <name evidence="3" type="ORF">DZF91_33100</name>
</gene>
<dbReference type="GO" id="GO:0042597">
    <property type="term" value="C:periplasmic space"/>
    <property type="evidence" value="ECO:0007669"/>
    <property type="project" value="UniProtKB-ARBA"/>
</dbReference>
<evidence type="ECO:0000313" key="3">
    <source>
        <dbReference type="EMBL" id="RFU37391.1"/>
    </source>
</evidence>
<keyword evidence="1" id="KW-0732">Signal</keyword>
<proteinExistence type="predicted"/>